<protein>
    <submittedName>
        <fullName evidence="3">Putative peptidase</fullName>
        <ecNumber evidence="3">3.4.-.-</ecNumber>
    </submittedName>
</protein>
<dbReference type="InterPro" id="IPR029149">
    <property type="entry name" value="Creatin/AminoP/Spt16_N"/>
</dbReference>
<dbReference type="PANTHER" id="PTHR46112">
    <property type="entry name" value="AMINOPEPTIDASE"/>
    <property type="match status" value="1"/>
</dbReference>
<name>A0A517SE89_9PLAN</name>
<dbReference type="InterPro" id="IPR050659">
    <property type="entry name" value="Peptidase_M24B"/>
</dbReference>
<dbReference type="AlphaFoldDB" id="A0A517SE89"/>
<organism evidence="3 4">
    <name type="scientific">Caulifigura coniformis</name>
    <dbReference type="NCBI Taxonomy" id="2527983"/>
    <lineage>
        <taxon>Bacteria</taxon>
        <taxon>Pseudomonadati</taxon>
        <taxon>Planctomycetota</taxon>
        <taxon>Planctomycetia</taxon>
        <taxon>Planctomycetales</taxon>
        <taxon>Planctomycetaceae</taxon>
        <taxon>Caulifigura</taxon>
    </lineage>
</organism>
<accession>A0A517SE89</accession>
<evidence type="ECO:0000313" key="4">
    <source>
        <dbReference type="Proteomes" id="UP000315700"/>
    </source>
</evidence>
<keyword evidence="3" id="KW-0378">Hydrolase</keyword>
<dbReference type="EC" id="3.4.-.-" evidence="3"/>
<evidence type="ECO:0000259" key="1">
    <source>
        <dbReference type="Pfam" id="PF00557"/>
    </source>
</evidence>
<dbReference type="Pfam" id="PF00557">
    <property type="entry name" value="Peptidase_M24"/>
    <property type="match status" value="1"/>
</dbReference>
<dbReference type="GO" id="GO:0016787">
    <property type="term" value="F:hydrolase activity"/>
    <property type="evidence" value="ECO:0007669"/>
    <property type="project" value="UniProtKB-KW"/>
</dbReference>
<dbReference type="SUPFAM" id="SSF53092">
    <property type="entry name" value="Creatinase/prolidase N-terminal domain"/>
    <property type="match status" value="1"/>
</dbReference>
<gene>
    <name evidence="3" type="ORF">Pan44_24760</name>
</gene>
<dbReference type="InterPro" id="IPR000587">
    <property type="entry name" value="Creatinase_N"/>
</dbReference>
<dbReference type="FunCoup" id="A0A517SE89">
    <property type="interactions" value="65"/>
</dbReference>
<dbReference type="EMBL" id="CP036271">
    <property type="protein sequence ID" value="QDT54443.1"/>
    <property type="molecule type" value="Genomic_DNA"/>
</dbReference>
<dbReference type="Proteomes" id="UP000315700">
    <property type="component" value="Chromosome"/>
</dbReference>
<evidence type="ECO:0000259" key="2">
    <source>
        <dbReference type="Pfam" id="PF01321"/>
    </source>
</evidence>
<dbReference type="Gene3D" id="3.40.350.10">
    <property type="entry name" value="Creatinase/prolidase N-terminal domain"/>
    <property type="match status" value="1"/>
</dbReference>
<sequence length="342" mass="37068">MLVTSEINVRYLTGFTGDSTYLLLDQGRPLLISDRRYETQLAEECPGVDSFIRPPDLTLPLAAAQALAKAGGKKFGFDPHSTSFALYTLFKEQAAQATLVPVEGLVEGLRAVKDADEIAEIRRAVDLAIEGINALKPRLTSGRTERECAWELEATMRCSGAAGFAFAPIIAVGDRAAMPHYHAGDRLIGESPLILVDWGAETHSCYRSDLTRTFFTGRPGSEMERVYEVVLEAQRQAIAAIRPGVAGKAVDAIARKVIAEAGYGELGHGLGHGFGLEIHEQPRLAPNFPHVLEANMVVTVEPAIYIRGQFGVRIEDDVLVTPDGCEVLSRALPSDWESAQIA</sequence>
<dbReference type="InterPro" id="IPR000994">
    <property type="entry name" value="Pept_M24"/>
</dbReference>
<dbReference type="Gene3D" id="3.90.230.10">
    <property type="entry name" value="Creatinase/methionine aminopeptidase superfamily"/>
    <property type="match status" value="1"/>
</dbReference>
<keyword evidence="4" id="KW-1185">Reference proteome</keyword>
<proteinExistence type="predicted"/>
<feature type="domain" description="Peptidase M24" evidence="1">
    <location>
        <begin position="120"/>
        <end position="322"/>
    </location>
</feature>
<dbReference type="KEGG" id="ccos:Pan44_24760"/>
<dbReference type="Pfam" id="PF01321">
    <property type="entry name" value="Creatinase_N"/>
    <property type="match status" value="1"/>
</dbReference>
<reference evidence="3 4" key="1">
    <citation type="submission" date="2019-02" db="EMBL/GenBank/DDBJ databases">
        <title>Deep-cultivation of Planctomycetes and their phenomic and genomic characterization uncovers novel biology.</title>
        <authorList>
            <person name="Wiegand S."/>
            <person name="Jogler M."/>
            <person name="Boedeker C."/>
            <person name="Pinto D."/>
            <person name="Vollmers J."/>
            <person name="Rivas-Marin E."/>
            <person name="Kohn T."/>
            <person name="Peeters S.H."/>
            <person name="Heuer A."/>
            <person name="Rast P."/>
            <person name="Oberbeckmann S."/>
            <person name="Bunk B."/>
            <person name="Jeske O."/>
            <person name="Meyerdierks A."/>
            <person name="Storesund J.E."/>
            <person name="Kallscheuer N."/>
            <person name="Luecker S."/>
            <person name="Lage O.M."/>
            <person name="Pohl T."/>
            <person name="Merkel B.J."/>
            <person name="Hornburger P."/>
            <person name="Mueller R.-W."/>
            <person name="Bruemmer F."/>
            <person name="Labrenz M."/>
            <person name="Spormann A.M."/>
            <person name="Op den Camp H."/>
            <person name="Overmann J."/>
            <person name="Amann R."/>
            <person name="Jetten M.S.M."/>
            <person name="Mascher T."/>
            <person name="Medema M.H."/>
            <person name="Devos D.P."/>
            <person name="Kaster A.-K."/>
            <person name="Ovreas L."/>
            <person name="Rohde M."/>
            <person name="Galperin M.Y."/>
            <person name="Jogler C."/>
        </authorList>
    </citation>
    <scope>NUCLEOTIDE SEQUENCE [LARGE SCALE GENOMIC DNA]</scope>
    <source>
        <strain evidence="3 4">Pan44</strain>
    </source>
</reference>
<feature type="domain" description="Creatinase N-terminal" evidence="2">
    <location>
        <begin position="1"/>
        <end position="112"/>
    </location>
</feature>
<dbReference type="SUPFAM" id="SSF55920">
    <property type="entry name" value="Creatinase/aminopeptidase"/>
    <property type="match status" value="1"/>
</dbReference>
<dbReference type="PANTHER" id="PTHR46112:SF3">
    <property type="entry name" value="AMINOPEPTIDASE YPDF"/>
    <property type="match status" value="1"/>
</dbReference>
<evidence type="ECO:0000313" key="3">
    <source>
        <dbReference type="EMBL" id="QDT54443.1"/>
    </source>
</evidence>
<dbReference type="InParanoid" id="A0A517SE89"/>
<dbReference type="InterPro" id="IPR036005">
    <property type="entry name" value="Creatinase/aminopeptidase-like"/>
</dbReference>